<sequence>MTGAKASANIPPAKPKEDKWGAEIAKLYGLAIGATDATAGSDTMIAKLAKWIEEMKMPTKAAPKHETPSQQLDSKSEKPATIEVVAKTNGPIGEEETDYDDDFDDADEKDETRKARRK</sequence>
<name>A0A0W8D240_PHYNI</name>
<dbReference type="STRING" id="4790.A0A0W8D240"/>
<reference evidence="2 3" key="1">
    <citation type="submission" date="2015-11" db="EMBL/GenBank/DDBJ databases">
        <title>Genomes and virulence difference between two physiological races of Phytophthora nicotianae.</title>
        <authorList>
            <person name="Liu H."/>
            <person name="Ma X."/>
            <person name="Yu H."/>
            <person name="Fang D."/>
            <person name="Li Y."/>
            <person name="Wang X."/>
            <person name="Wang W."/>
            <person name="Dong Y."/>
            <person name="Xiao B."/>
        </authorList>
    </citation>
    <scope>NUCLEOTIDE SEQUENCE [LARGE SCALE GENOMIC DNA]</scope>
    <source>
        <strain evidence="3">race 0</strain>
    </source>
</reference>
<organism evidence="2 3">
    <name type="scientific">Phytophthora nicotianae</name>
    <name type="common">Potato buckeye rot agent</name>
    <name type="synonym">Phytophthora parasitica</name>
    <dbReference type="NCBI Taxonomy" id="4792"/>
    <lineage>
        <taxon>Eukaryota</taxon>
        <taxon>Sar</taxon>
        <taxon>Stramenopiles</taxon>
        <taxon>Oomycota</taxon>
        <taxon>Peronosporomycetes</taxon>
        <taxon>Peronosporales</taxon>
        <taxon>Peronosporaceae</taxon>
        <taxon>Phytophthora</taxon>
    </lineage>
</organism>
<dbReference type="AlphaFoldDB" id="A0A0W8D240"/>
<proteinExistence type="predicted"/>
<gene>
    <name evidence="2" type="ORF">AM587_10012519</name>
</gene>
<feature type="region of interest" description="Disordered" evidence="1">
    <location>
        <begin position="59"/>
        <end position="118"/>
    </location>
</feature>
<feature type="compositionally biased region" description="Acidic residues" evidence="1">
    <location>
        <begin position="93"/>
        <end position="109"/>
    </location>
</feature>
<dbReference type="Proteomes" id="UP000052943">
    <property type="component" value="Unassembled WGS sequence"/>
</dbReference>
<dbReference type="EMBL" id="LNFO01001576">
    <property type="protein sequence ID" value="KUF90188.1"/>
    <property type="molecule type" value="Genomic_DNA"/>
</dbReference>
<evidence type="ECO:0000313" key="3">
    <source>
        <dbReference type="Proteomes" id="UP000052943"/>
    </source>
</evidence>
<comment type="caution">
    <text evidence="2">The sequence shown here is derived from an EMBL/GenBank/DDBJ whole genome shotgun (WGS) entry which is preliminary data.</text>
</comment>
<protein>
    <submittedName>
        <fullName evidence="2">Kinesin protein</fullName>
    </submittedName>
</protein>
<evidence type="ECO:0000256" key="1">
    <source>
        <dbReference type="SAM" id="MobiDB-lite"/>
    </source>
</evidence>
<evidence type="ECO:0000313" key="2">
    <source>
        <dbReference type="EMBL" id="KUF90188.1"/>
    </source>
</evidence>
<accession>A0A0W8D240</accession>